<evidence type="ECO:0000256" key="2">
    <source>
        <dbReference type="ARBA" id="ARBA00022737"/>
    </source>
</evidence>
<dbReference type="SUPFAM" id="SSF48371">
    <property type="entry name" value="ARM repeat"/>
    <property type="match status" value="1"/>
</dbReference>
<evidence type="ECO:0000256" key="1">
    <source>
        <dbReference type="ARBA" id="ARBA00022527"/>
    </source>
</evidence>
<dbReference type="Pfam" id="PF22956">
    <property type="entry name" value="VPS15-like_hel"/>
    <property type="match status" value="1"/>
</dbReference>
<protein>
    <recommendedName>
        <fullName evidence="3">Phosphatase 2A Regulatory Subunit A helical domain-containing protein</fullName>
    </recommendedName>
</protein>
<dbReference type="GO" id="GO:0005770">
    <property type="term" value="C:late endosome"/>
    <property type="evidence" value="ECO:0007669"/>
    <property type="project" value="TreeGrafter"/>
</dbReference>
<dbReference type="STRING" id="436010.A0A166QX19"/>
<proteinExistence type="predicted"/>
<dbReference type="PANTHER" id="PTHR17583:SF0">
    <property type="entry name" value="PHOSPHOINOSITIDE 3-KINASE REGULATORY SUBUNIT 4"/>
    <property type="match status" value="1"/>
</dbReference>
<dbReference type="PANTHER" id="PTHR17583">
    <property type="entry name" value="PHOSPHOINOSITIDE 3-KINASE REGULATORY SUBUNIT 4"/>
    <property type="match status" value="1"/>
</dbReference>
<dbReference type="InterPro" id="IPR011989">
    <property type="entry name" value="ARM-like"/>
</dbReference>
<dbReference type="GO" id="GO:0004674">
    <property type="term" value="F:protein serine/threonine kinase activity"/>
    <property type="evidence" value="ECO:0007669"/>
    <property type="project" value="UniProtKB-KW"/>
</dbReference>
<dbReference type="Gene3D" id="1.25.10.10">
    <property type="entry name" value="Leucine-rich Repeat Variant"/>
    <property type="match status" value="1"/>
</dbReference>
<evidence type="ECO:0000259" key="3">
    <source>
        <dbReference type="Pfam" id="PF22956"/>
    </source>
</evidence>
<feature type="domain" description="Phosphatase 2A Regulatory Subunit A helical" evidence="3">
    <location>
        <begin position="2"/>
        <end position="118"/>
    </location>
</feature>
<dbReference type="GO" id="GO:0034272">
    <property type="term" value="C:phosphatidylinositol 3-kinase complex, class III, type II"/>
    <property type="evidence" value="ECO:0007669"/>
    <property type="project" value="TreeGrafter"/>
</dbReference>
<dbReference type="Proteomes" id="UP000076532">
    <property type="component" value="Unassembled WGS sequence"/>
</dbReference>
<feature type="non-terminal residue" evidence="4">
    <location>
        <position position="1"/>
    </location>
</feature>
<keyword evidence="2" id="KW-0677">Repeat</keyword>
<evidence type="ECO:0000313" key="5">
    <source>
        <dbReference type="Proteomes" id="UP000076532"/>
    </source>
</evidence>
<keyword evidence="5" id="KW-1185">Reference proteome</keyword>
<evidence type="ECO:0000313" key="4">
    <source>
        <dbReference type="EMBL" id="KZP27651.1"/>
    </source>
</evidence>
<organism evidence="4 5">
    <name type="scientific">Athelia psychrophila</name>
    <dbReference type="NCBI Taxonomy" id="1759441"/>
    <lineage>
        <taxon>Eukaryota</taxon>
        <taxon>Fungi</taxon>
        <taxon>Dikarya</taxon>
        <taxon>Basidiomycota</taxon>
        <taxon>Agaricomycotina</taxon>
        <taxon>Agaricomycetes</taxon>
        <taxon>Agaricomycetidae</taxon>
        <taxon>Atheliales</taxon>
        <taxon>Atheliaceae</taxon>
        <taxon>Athelia</taxon>
    </lineage>
</organism>
<dbReference type="EMBL" id="KV417507">
    <property type="protein sequence ID" value="KZP27651.1"/>
    <property type="molecule type" value="Genomic_DNA"/>
</dbReference>
<dbReference type="InterPro" id="IPR055231">
    <property type="entry name" value="2AA_helical"/>
</dbReference>
<keyword evidence="1" id="KW-0418">Kinase</keyword>
<keyword evidence="1" id="KW-0723">Serine/threonine-protein kinase</keyword>
<dbReference type="GO" id="GO:0071561">
    <property type="term" value="C:nucleus-vacuole junction"/>
    <property type="evidence" value="ECO:0007669"/>
    <property type="project" value="TreeGrafter"/>
</dbReference>
<accession>A0A166QX19</accession>
<keyword evidence="1" id="KW-0808">Transferase</keyword>
<sequence>ISANDRNWSLVCSKRRALDVFLALSPRLTDKAKLDHMVPCSVDLLRDEVAVVRAAGLCSLRQILMLVTDIIPSNVDIFPECIIPNIHDVVQAPEVLVRCTYAQWTMQLTDMAARYLETG</sequence>
<dbReference type="GO" id="GO:0016236">
    <property type="term" value="P:macroautophagy"/>
    <property type="evidence" value="ECO:0007669"/>
    <property type="project" value="InterPro"/>
</dbReference>
<dbReference type="InterPro" id="IPR045162">
    <property type="entry name" value="Vps15-like"/>
</dbReference>
<reference evidence="4 5" key="1">
    <citation type="journal article" date="2016" name="Mol. Biol. Evol.">
        <title>Comparative Genomics of Early-Diverging Mushroom-Forming Fungi Provides Insights into the Origins of Lignocellulose Decay Capabilities.</title>
        <authorList>
            <person name="Nagy L.G."/>
            <person name="Riley R."/>
            <person name="Tritt A."/>
            <person name="Adam C."/>
            <person name="Daum C."/>
            <person name="Floudas D."/>
            <person name="Sun H."/>
            <person name="Yadav J.S."/>
            <person name="Pangilinan J."/>
            <person name="Larsson K.H."/>
            <person name="Matsuura K."/>
            <person name="Barry K."/>
            <person name="Labutti K."/>
            <person name="Kuo R."/>
            <person name="Ohm R.A."/>
            <person name="Bhattacharya S.S."/>
            <person name="Shirouzu T."/>
            <person name="Yoshinaga Y."/>
            <person name="Martin F.M."/>
            <person name="Grigoriev I.V."/>
            <person name="Hibbett D.S."/>
        </authorList>
    </citation>
    <scope>NUCLEOTIDE SEQUENCE [LARGE SCALE GENOMIC DNA]</scope>
    <source>
        <strain evidence="4 5">CBS 109695</strain>
    </source>
</reference>
<dbReference type="GO" id="GO:0045324">
    <property type="term" value="P:late endosome to vacuole transport"/>
    <property type="evidence" value="ECO:0007669"/>
    <property type="project" value="InterPro"/>
</dbReference>
<dbReference type="InterPro" id="IPR016024">
    <property type="entry name" value="ARM-type_fold"/>
</dbReference>
<dbReference type="AlphaFoldDB" id="A0A166QX19"/>
<gene>
    <name evidence="4" type="ORF">FIBSPDRAFT_730343</name>
</gene>
<name>A0A166QX19_9AGAM</name>
<dbReference type="OrthoDB" id="242910at2759"/>
<dbReference type="GO" id="GO:0006623">
    <property type="term" value="P:protein targeting to vacuole"/>
    <property type="evidence" value="ECO:0007669"/>
    <property type="project" value="TreeGrafter"/>
</dbReference>
<dbReference type="GO" id="GO:0034271">
    <property type="term" value="C:phosphatidylinositol 3-kinase complex, class III, type I"/>
    <property type="evidence" value="ECO:0007669"/>
    <property type="project" value="TreeGrafter"/>
</dbReference>